<reference evidence="1 2" key="1">
    <citation type="journal article" date="2015" name="Nat. Commun.">
        <title>Outbred genome sequencing and CRISPR/Cas9 gene editing in butterflies.</title>
        <authorList>
            <person name="Li X."/>
            <person name="Fan D."/>
            <person name="Zhang W."/>
            <person name="Liu G."/>
            <person name="Zhang L."/>
            <person name="Zhao L."/>
            <person name="Fang X."/>
            <person name="Chen L."/>
            <person name="Dong Y."/>
            <person name="Chen Y."/>
            <person name="Ding Y."/>
            <person name="Zhao R."/>
            <person name="Feng M."/>
            <person name="Zhu Y."/>
            <person name="Feng Y."/>
            <person name="Jiang X."/>
            <person name="Zhu D."/>
            <person name="Xiang H."/>
            <person name="Feng X."/>
            <person name="Li S."/>
            <person name="Wang J."/>
            <person name="Zhang G."/>
            <person name="Kronforst M.R."/>
            <person name="Wang W."/>
        </authorList>
    </citation>
    <scope>NUCLEOTIDE SEQUENCE [LARGE SCALE GENOMIC DNA]</scope>
    <source>
        <strain evidence="1">Ya'a_city_454_Pm</strain>
        <tissue evidence="1">Whole body</tissue>
    </source>
</reference>
<accession>A0A194R1B0</accession>
<dbReference type="AlphaFoldDB" id="A0A194R1B0"/>
<gene>
    <name evidence="1" type="ORF">RR48_13265</name>
</gene>
<evidence type="ECO:0000313" key="1">
    <source>
        <dbReference type="EMBL" id="KPJ09631.1"/>
    </source>
</evidence>
<dbReference type="InParanoid" id="A0A194R1B0"/>
<organism evidence="1 2">
    <name type="scientific">Papilio machaon</name>
    <name type="common">Old World swallowtail butterfly</name>
    <dbReference type="NCBI Taxonomy" id="76193"/>
    <lineage>
        <taxon>Eukaryota</taxon>
        <taxon>Metazoa</taxon>
        <taxon>Ecdysozoa</taxon>
        <taxon>Arthropoda</taxon>
        <taxon>Hexapoda</taxon>
        <taxon>Insecta</taxon>
        <taxon>Pterygota</taxon>
        <taxon>Neoptera</taxon>
        <taxon>Endopterygota</taxon>
        <taxon>Lepidoptera</taxon>
        <taxon>Glossata</taxon>
        <taxon>Ditrysia</taxon>
        <taxon>Papilionoidea</taxon>
        <taxon>Papilionidae</taxon>
        <taxon>Papilioninae</taxon>
        <taxon>Papilio</taxon>
    </lineage>
</organism>
<keyword evidence="2" id="KW-1185">Reference proteome</keyword>
<name>A0A194R1B0_PAPMA</name>
<proteinExistence type="predicted"/>
<evidence type="ECO:0000313" key="2">
    <source>
        <dbReference type="Proteomes" id="UP000053240"/>
    </source>
</evidence>
<sequence>MYDGRWCGVAAVGRWGGGTELRRCACGSHRLISRDLRRTRTHAARCTERDRAMSPDRRFTRVFVYFQVFGYKSAGSSPEMRQ</sequence>
<dbReference type="Proteomes" id="UP000053240">
    <property type="component" value="Unassembled WGS sequence"/>
</dbReference>
<protein>
    <submittedName>
        <fullName evidence="1">Uncharacterized protein</fullName>
    </submittedName>
</protein>
<dbReference type="EMBL" id="KQ461073">
    <property type="protein sequence ID" value="KPJ09631.1"/>
    <property type="molecule type" value="Genomic_DNA"/>
</dbReference>